<evidence type="ECO:0000313" key="10">
    <source>
        <dbReference type="Proteomes" id="UP000276223"/>
    </source>
</evidence>
<feature type="binding site" evidence="7">
    <location>
        <position position="157"/>
    </location>
    <ligand>
        <name>4-imidazolone-5-propanoate</name>
        <dbReference type="ChEBI" id="CHEBI:77893"/>
    </ligand>
</feature>
<dbReference type="GO" id="GO:0005506">
    <property type="term" value="F:iron ion binding"/>
    <property type="evidence" value="ECO:0007669"/>
    <property type="project" value="UniProtKB-UniRule"/>
</dbReference>
<feature type="binding site" evidence="7">
    <location>
        <position position="87"/>
    </location>
    <ligand>
        <name>Fe(3+)</name>
        <dbReference type="ChEBI" id="CHEBI:29034"/>
    </ligand>
</feature>
<dbReference type="NCBIfam" id="TIGR01224">
    <property type="entry name" value="hutI"/>
    <property type="match status" value="1"/>
</dbReference>
<dbReference type="HAMAP" id="MF_00372">
    <property type="entry name" value="HutI"/>
    <property type="match status" value="1"/>
</dbReference>
<evidence type="ECO:0000256" key="4">
    <source>
        <dbReference type="ARBA" id="ARBA00022808"/>
    </source>
</evidence>
<dbReference type="InterPro" id="IPR006680">
    <property type="entry name" value="Amidohydro-rel"/>
</dbReference>
<dbReference type="CDD" id="cd01296">
    <property type="entry name" value="Imidazolone-5PH"/>
    <property type="match status" value="1"/>
</dbReference>
<dbReference type="AlphaFoldDB" id="A0A3N1UP08"/>
<feature type="binding site" evidence="7">
    <location>
        <position position="85"/>
    </location>
    <ligand>
        <name>Zn(2+)</name>
        <dbReference type="ChEBI" id="CHEBI:29105"/>
    </ligand>
</feature>
<accession>A0A3N1UP08</accession>
<proteinExistence type="inferred from homology"/>
<evidence type="ECO:0000256" key="6">
    <source>
        <dbReference type="ARBA" id="ARBA00023004"/>
    </source>
</evidence>
<feature type="domain" description="Amidohydrolase-related" evidence="8">
    <location>
        <begin position="77"/>
        <end position="415"/>
    </location>
</feature>
<dbReference type="Proteomes" id="UP000276223">
    <property type="component" value="Unassembled WGS sequence"/>
</dbReference>
<evidence type="ECO:0000256" key="2">
    <source>
        <dbReference type="ARBA" id="ARBA00022723"/>
    </source>
</evidence>
<feature type="binding site" evidence="7">
    <location>
        <position position="157"/>
    </location>
    <ligand>
        <name>N-formimidoyl-L-glutamate</name>
        <dbReference type="ChEBI" id="CHEBI:58928"/>
    </ligand>
</feature>
<feature type="binding site" evidence="7">
    <location>
        <position position="94"/>
    </location>
    <ligand>
        <name>4-imidazolone-5-propanoate</name>
        <dbReference type="ChEBI" id="CHEBI:77893"/>
    </ligand>
</feature>
<organism evidence="9 10">
    <name type="scientific">Desulfosoma caldarium</name>
    <dbReference type="NCBI Taxonomy" id="610254"/>
    <lineage>
        <taxon>Bacteria</taxon>
        <taxon>Pseudomonadati</taxon>
        <taxon>Thermodesulfobacteriota</taxon>
        <taxon>Syntrophobacteria</taxon>
        <taxon>Syntrophobacterales</taxon>
        <taxon>Syntrophobacteraceae</taxon>
        <taxon>Desulfosoma</taxon>
    </lineage>
</organism>
<dbReference type="EC" id="3.5.2.7" evidence="1 7"/>
<feature type="binding site" evidence="7">
    <location>
        <position position="334"/>
    </location>
    <ligand>
        <name>4-imidazolone-5-propanoate</name>
        <dbReference type="ChEBI" id="CHEBI:77893"/>
    </ligand>
</feature>
<comment type="cofactor">
    <cofactor evidence="7">
        <name>Zn(2+)</name>
        <dbReference type="ChEBI" id="CHEBI:29105"/>
    </cofactor>
    <cofactor evidence="7">
        <name>Fe(3+)</name>
        <dbReference type="ChEBI" id="CHEBI:29034"/>
    </cofactor>
    <text evidence="7">Binds 1 zinc or iron ion per subunit.</text>
</comment>
<evidence type="ECO:0000256" key="7">
    <source>
        <dbReference type="HAMAP-Rule" id="MF_00372"/>
    </source>
</evidence>
<evidence type="ECO:0000313" key="9">
    <source>
        <dbReference type="EMBL" id="ROQ90227.1"/>
    </source>
</evidence>
<feature type="binding site" evidence="7">
    <location>
        <position position="329"/>
    </location>
    <ligand>
        <name>Zn(2+)</name>
        <dbReference type="ChEBI" id="CHEBI:29105"/>
    </ligand>
</feature>
<dbReference type="InterPro" id="IPR005920">
    <property type="entry name" value="HutI"/>
</dbReference>
<feature type="binding site" evidence="7">
    <location>
        <position position="258"/>
    </location>
    <ligand>
        <name>4-imidazolone-5-propanoate</name>
        <dbReference type="ChEBI" id="CHEBI:77893"/>
    </ligand>
</feature>
<dbReference type="GO" id="GO:0005737">
    <property type="term" value="C:cytoplasm"/>
    <property type="evidence" value="ECO:0007669"/>
    <property type="project" value="UniProtKB-SubCell"/>
</dbReference>
<evidence type="ECO:0000259" key="8">
    <source>
        <dbReference type="Pfam" id="PF01979"/>
    </source>
</evidence>
<dbReference type="EMBL" id="RJVA01000015">
    <property type="protein sequence ID" value="ROQ90227.1"/>
    <property type="molecule type" value="Genomic_DNA"/>
</dbReference>
<feature type="binding site" evidence="7">
    <location>
        <position position="333"/>
    </location>
    <ligand>
        <name>N-formimidoyl-L-glutamate</name>
        <dbReference type="ChEBI" id="CHEBI:58928"/>
    </ligand>
</feature>
<comment type="catalytic activity">
    <reaction evidence="7">
        <text>4-imidazolone-5-propanoate + H2O = N-formimidoyl-L-glutamate</text>
        <dbReference type="Rhea" id="RHEA:23660"/>
        <dbReference type="ChEBI" id="CHEBI:15377"/>
        <dbReference type="ChEBI" id="CHEBI:58928"/>
        <dbReference type="ChEBI" id="CHEBI:77893"/>
        <dbReference type="EC" id="3.5.2.7"/>
    </reaction>
</comment>
<feature type="binding site" evidence="7">
    <location>
        <position position="190"/>
    </location>
    <ligand>
        <name>4-imidazolone-5-propanoate</name>
        <dbReference type="ChEBI" id="CHEBI:77893"/>
    </ligand>
</feature>
<feature type="binding site" evidence="7">
    <location>
        <position position="87"/>
    </location>
    <ligand>
        <name>Zn(2+)</name>
        <dbReference type="ChEBI" id="CHEBI:29105"/>
    </ligand>
</feature>
<keyword evidence="3 7" id="KW-0378">Hydrolase</keyword>
<evidence type="ECO:0000256" key="5">
    <source>
        <dbReference type="ARBA" id="ARBA00022833"/>
    </source>
</evidence>
<evidence type="ECO:0000256" key="3">
    <source>
        <dbReference type="ARBA" id="ARBA00022801"/>
    </source>
</evidence>
<dbReference type="Gene3D" id="2.30.40.10">
    <property type="entry name" value="Urease, subunit C, domain 1"/>
    <property type="match status" value="1"/>
</dbReference>
<keyword evidence="5 7" id="KW-0862">Zinc</keyword>
<gene>
    <name evidence="7" type="primary">hutI</name>
    <name evidence="9" type="ORF">EDC27_2845</name>
</gene>
<reference evidence="9 10" key="1">
    <citation type="submission" date="2018-11" db="EMBL/GenBank/DDBJ databases">
        <title>Genomic Encyclopedia of Type Strains, Phase IV (KMG-IV): sequencing the most valuable type-strain genomes for metagenomic binning, comparative biology and taxonomic classification.</title>
        <authorList>
            <person name="Goeker M."/>
        </authorList>
    </citation>
    <scope>NUCLEOTIDE SEQUENCE [LARGE SCALE GENOMIC DNA]</scope>
    <source>
        <strain evidence="9 10">DSM 22027</strain>
    </source>
</reference>
<dbReference type="SUPFAM" id="SSF51338">
    <property type="entry name" value="Composite domain of metallo-dependent hydrolases"/>
    <property type="match status" value="1"/>
</dbReference>
<protein>
    <recommendedName>
        <fullName evidence="1 7">Imidazolonepropionase</fullName>
        <ecNumber evidence="1 7">3.5.2.7</ecNumber>
    </recommendedName>
    <alternativeName>
        <fullName evidence="7">Imidazolone-5-propionate hydrolase</fullName>
    </alternativeName>
</protein>
<feature type="binding site" evidence="7">
    <location>
        <position position="255"/>
    </location>
    <ligand>
        <name>Fe(3+)</name>
        <dbReference type="ChEBI" id="CHEBI:29034"/>
    </ligand>
</feature>
<keyword evidence="10" id="KW-1185">Reference proteome</keyword>
<comment type="function">
    <text evidence="7">Catalyzes the hydrolytic cleavage of the carbon-nitrogen bond in imidazolone-5-propanoate to yield N-formimidoyl-L-glutamate. It is the third step in the universal histidine degradation pathway.</text>
</comment>
<dbReference type="RefSeq" id="WP_123291289.1">
    <property type="nucleotide sequence ID" value="NZ_RJVA01000015.1"/>
</dbReference>
<dbReference type="OrthoDB" id="9807210at2"/>
<keyword evidence="2 7" id="KW-0479">Metal-binding</keyword>
<dbReference type="InterPro" id="IPR032466">
    <property type="entry name" value="Metal_Hydrolase"/>
</dbReference>
<evidence type="ECO:0000256" key="1">
    <source>
        <dbReference type="ARBA" id="ARBA00012864"/>
    </source>
</evidence>
<feature type="binding site" evidence="7">
    <location>
        <position position="331"/>
    </location>
    <ligand>
        <name>N-formimidoyl-L-glutamate</name>
        <dbReference type="ChEBI" id="CHEBI:58928"/>
    </ligand>
</feature>
<feature type="binding site" evidence="7">
    <location>
        <position position="329"/>
    </location>
    <ligand>
        <name>Fe(3+)</name>
        <dbReference type="ChEBI" id="CHEBI:29034"/>
    </ligand>
</feature>
<dbReference type="UniPathway" id="UPA00379">
    <property type="reaction ID" value="UER00551"/>
</dbReference>
<feature type="binding site" evidence="7">
    <location>
        <position position="85"/>
    </location>
    <ligand>
        <name>Fe(3+)</name>
        <dbReference type="ChEBI" id="CHEBI:29034"/>
    </ligand>
</feature>
<dbReference type="PANTHER" id="PTHR42752">
    <property type="entry name" value="IMIDAZOLONEPROPIONASE"/>
    <property type="match status" value="1"/>
</dbReference>
<dbReference type="GO" id="GO:0050480">
    <property type="term" value="F:imidazolonepropionase activity"/>
    <property type="evidence" value="ECO:0007669"/>
    <property type="project" value="UniProtKB-UniRule"/>
</dbReference>
<comment type="subcellular location">
    <subcellularLocation>
        <location evidence="7">Cytoplasm</location>
    </subcellularLocation>
</comment>
<dbReference type="FunFam" id="3.20.20.140:FF:000007">
    <property type="entry name" value="Imidazolonepropionase"/>
    <property type="match status" value="1"/>
</dbReference>
<keyword evidence="4 7" id="KW-0369">Histidine metabolism</keyword>
<dbReference type="GO" id="GO:0008270">
    <property type="term" value="F:zinc ion binding"/>
    <property type="evidence" value="ECO:0007669"/>
    <property type="project" value="UniProtKB-UniRule"/>
</dbReference>
<dbReference type="Pfam" id="PF01979">
    <property type="entry name" value="Amidohydro_1"/>
    <property type="match status" value="1"/>
</dbReference>
<dbReference type="Gene3D" id="3.20.20.140">
    <property type="entry name" value="Metal-dependent hydrolases"/>
    <property type="match status" value="1"/>
</dbReference>
<dbReference type="PANTHER" id="PTHR42752:SF1">
    <property type="entry name" value="IMIDAZOLONEPROPIONASE-RELATED"/>
    <property type="match status" value="1"/>
</dbReference>
<comment type="similarity">
    <text evidence="7">Belongs to the metallo-dependent hydrolases superfamily. HutI family.</text>
</comment>
<dbReference type="InterPro" id="IPR011059">
    <property type="entry name" value="Metal-dep_hydrolase_composite"/>
</dbReference>
<dbReference type="GO" id="GO:0019557">
    <property type="term" value="P:L-histidine catabolic process to glutamate and formate"/>
    <property type="evidence" value="ECO:0007669"/>
    <property type="project" value="UniProtKB-UniPathway"/>
</dbReference>
<keyword evidence="7" id="KW-0963">Cytoplasm</keyword>
<name>A0A3N1UP08_9BACT</name>
<sequence length="419" mass="44885">MITKLFRNAAIFTPVDSGSPKAGPRQGAVHVLDRGALLCRNGLVEAVGPEEDVLRRLASTGHDKDIDQEINLQGRCVIPGFVDPHTHLCFVVAREKEFSLRLQGVEYLEVLRQGGGILSTVRSVRETDEWALYEATYRRAMTALGLGTTTVEIKSGYGLDTATELKMLRVIGRLGRETPLDVVPTFMGAHAVPEEYRNRGDAYVDHVIHEMLPAVAAQGIARFCDVFCEKGVFSVEQSRRILKAAQAEGLGAKIHADEVHDLGGAALAAEIRAVSAEHLLTAREENLRAMARAGTIAVVLPATAYSLRKPFAPVRTMIDLGVPVALATDANPGSSYTESMPFVFGLAVLMMGLSVEEALVAATLNAAYAVGTAARVGSLDAGKQADFVVLDGETPAVIAYHAGVNPIVQVYKKGEKCTP</sequence>
<dbReference type="SUPFAM" id="SSF51556">
    <property type="entry name" value="Metallo-dependent hydrolases"/>
    <property type="match status" value="1"/>
</dbReference>
<keyword evidence="6 7" id="KW-0408">Iron</keyword>
<comment type="caution">
    <text evidence="9">The sequence shown here is derived from an EMBL/GenBank/DDBJ whole genome shotgun (WGS) entry which is preliminary data.</text>
</comment>
<comment type="pathway">
    <text evidence="7">Amino-acid degradation; L-histidine degradation into L-glutamate; N-formimidoyl-L-glutamate from L-histidine: step 3/3.</text>
</comment>
<dbReference type="GO" id="GO:0019556">
    <property type="term" value="P:L-histidine catabolic process to glutamate and formamide"/>
    <property type="evidence" value="ECO:0007669"/>
    <property type="project" value="UniProtKB-UniRule"/>
</dbReference>
<feature type="binding site" evidence="7">
    <location>
        <position position="255"/>
    </location>
    <ligand>
        <name>Zn(2+)</name>
        <dbReference type="ChEBI" id="CHEBI:29105"/>
    </ligand>
</feature>